<reference evidence="1 2" key="1">
    <citation type="submission" date="2019-04" db="EMBL/GenBank/DDBJ databases">
        <title>Friends and foes A comparative genomics studyof 23 Aspergillus species from section Flavi.</title>
        <authorList>
            <consortium name="DOE Joint Genome Institute"/>
            <person name="Kjaerbolling I."/>
            <person name="Vesth T."/>
            <person name="Frisvad J.C."/>
            <person name="Nybo J.L."/>
            <person name="Theobald S."/>
            <person name="Kildgaard S."/>
            <person name="Isbrandt T."/>
            <person name="Kuo A."/>
            <person name="Sato A."/>
            <person name="Lyhne E.K."/>
            <person name="Kogle M.E."/>
            <person name="Wiebenga A."/>
            <person name="Kun R.S."/>
            <person name="Lubbers R.J."/>
            <person name="Makela M.R."/>
            <person name="Barry K."/>
            <person name="Chovatia M."/>
            <person name="Clum A."/>
            <person name="Daum C."/>
            <person name="Haridas S."/>
            <person name="He G."/>
            <person name="LaButti K."/>
            <person name="Lipzen A."/>
            <person name="Mondo S."/>
            <person name="Riley R."/>
            <person name="Salamov A."/>
            <person name="Simmons B.A."/>
            <person name="Magnuson J.K."/>
            <person name="Henrissat B."/>
            <person name="Mortensen U.H."/>
            <person name="Larsen T.O."/>
            <person name="Devries R.P."/>
            <person name="Grigoriev I.V."/>
            <person name="Machida M."/>
            <person name="Baker S.E."/>
            <person name="Andersen M.R."/>
        </authorList>
    </citation>
    <scope>NUCLEOTIDE SEQUENCE [LARGE SCALE GENOMIC DNA]</scope>
    <source>
        <strain evidence="1 2">IBT 29228</strain>
    </source>
</reference>
<accession>A0A5N7AVJ0</accession>
<organism evidence="1 2">
    <name type="scientific">Aspergillus bertholletiae</name>
    <dbReference type="NCBI Taxonomy" id="1226010"/>
    <lineage>
        <taxon>Eukaryota</taxon>
        <taxon>Fungi</taxon>
        <taxon>Dikarya</taxon>
        <taxon>Ascomycota</taxon>
        <taxon>Pezizomycotina</taxon>
        <taxon>Eurotiomycetes</taxon>
        <taxon>Eurotiomycetidae</taxon>
        <taxon>Eurotiales</taxon>
        <taxon>Aspergillaceae</taxon>
        <taxon>Aspergillus</taxon>
        <taxon>Aspergillus subgen. Circumdati</taxon>
    </lineage>
</organism>
<name>A0A5N7AVJ0_9EURO</name>
<sequence length="208" mass="23432">MRPSGEAAINFGFYVPPLQHTPRGLPIDGSVRRAKRPSKSACFDVRRVIHFQLEPDTRGAFRCILQWLQLGQSLLFLVYHVKVSPHLCREILQYLTFKFPHDTIVQHESIPRMVEPERIGSTKYTKRPPQFIHRPGGGLTIPIILLCVIYSGPLQDRDGRSWESALGPYSVPAEEDASHSLSSSTWSAHAESVNALHSWTPSFAAYTT</sequence>
<dbReference type="EMBL" id="ML736301">
    <property type="protein sequence ID" value="KAE8373867.1"/>
    <property type="molecule type" value="Genomic_DNA"/>
</dbReference>
<evidence type="ECO:0000313" key="2">
    <source>
        <dbReference type="Proteomes" id="UP000326198"/>
    </source>
</evidence>
<proteinExistence type="predicted"/>
<keyword evidence="2" id="KW-1185">Reference proteome</keyword>
<dbReference type="AlphaFoldDB" id="A0A5N7AVJ0"/>
<gene>
    <name evidence="1" type="ORF">BDV26DRAFT_55140</name>
</gene>
<protein>
    <submittedName>
        <fullName evidence="1">Uncharacterized protein</fullName>
    </submittedName>
</protein>
<evidence type="ECO:0000313" key="1">
    <source>
        <dbReference type="EMBL" id="KAE8373867.1"/>
    </source>
</evidence>
<dbReference type="Proteomes" id="UP000326198">
    <property type="component" value="Unassembled WGS sequence"/>
</dbReference>